<evidence type="ECO:0000256" key="2">
    <source>
        <dbReference type="SAM" id="Coils"/>
    </source>
</evidence>
<comment type="similarity">
    <text evidence="1">Belongs to the WEB family.</text>
</comment>
<dbReference type="PANTHER" id="PTHR32054:SF31">
    <property type="entry name" value="PROTEIN WEAK CHLOROPLAST MOVEMENT UNDER BLUE LIGHT 1"/>
    <property type="match status" value="1"/>
</dbReference>
<feature type="coiled-coil region" evidence="2">
    <location>
        <begin position="509"/>
        <end position="550"/>
    </location>
</feature>
<evidence type="ECO:0000256" key="3">
    <source>
        <dbReference type="SAM" id="MobiDB-lite"/>
    </source>
</evidence>
<name>A0ABP1BKJ4_9BRYO</name>
<sequence length="641" mass="70620">MTESRIEIDTAAPFASVKDALNIFGEGSSTRVQRNFTIGPSPDQRMSSLEAELHLAHSELTKAREQLAASESKDLKKLQDNNCHMEDKENTQEYSFESDGSSWQAQLDAALEQQSAVEQETVRKEIEILQAELDAVNMQYRVTAADLATALSEIKSMREHMQGLMDAKTLAEEQAEHFSMVAEMSAKKVDELTNDLSVMKESLLRANESHMEAEREFSTALAAAEVANLNAKVKETEAKLLSATAELERMEQEISATKEREQKALKSEVAANLSLQRMKIDVEDAKVATDKARAMAIQLEDVNAKLKKAAEQEICLLASLASLKAELKNMNAELVNAKNEAEAATSRLEEVQNHSCVELEAAALGLTKAKESLSSSMAALQQMTTEAEDAKVAAAEAAIDSMKLRQELEQAMAHTSTLESRLQAALMETEAARASEVMALQEITYIKEKARTNRDTPQVGPEDTHTHEEYKAMTRKVQEADELANKRVAAAMAQADAAKVMEKEMLGKMDAAKKLIESTQTAMRDAIQRAEAAESAKAAVEGELRRWRADGEQRRKACVEAPIQAVCSNGTVKGNLPNGSRKTFESTKSESYARSQNVNPVTLKDRETLAQALQYKFPSEKVAKKSIFATKFGPYFSKKVK</sequence>
<dbReference type="Pfam" id="PF05701">
    <property type="entry name" value="WEMBL"/>
    <property type="match status" value="1"/>
</dbReference>
<feature type="region of interest" description="Disordered" evidence="3">
    <location>
        <begin position="70"/>
        <end position="99"/>
    </location>
</feature>
<feature type="compositionally biased region" description="Basic and acidic residues" evidence="3">
    <location>
        <begin position="70"/>
        <end position="91"/>
    </location>
</feature>
<dbReference type="EMBL" id="OZ023706">
    <property type="protein sequence ID" value="CAK9875704.1"/>
    <property type="molecule type" value="Genomic_DNA"/>
</dbReference>
<dbReference type="PANTHER" id="PTHR32054">
    <property type="entry name" value="HEAVY CHAIN, PUTATIVE, EXPRESSED-RELATED-RELATED"/>
    <property type="match status" value="1"/>
</dbReference>
<feature type="region of interest" description="Disordered" evidence="3">
    <location>
        <begin position="577"/>
        <end position="597"/>
    </location>
</feature>
<proteinExistence type="inferred from homology"/>
<accession>A0ABP1BKJ4</accession>
<dbReference type="InterPro" id="IPR008545">
    <property type="entry name" value="Web"/>
</dbReference>
<organism evidence="4 5">
    <name type="scientific">Sphagnum jensenii</name>
    <dbReference type="NCBI Taxonomy" id="128206"/>
    <lineage>
        <taxon>Eukaryota</taxon>
        <taxon>Viridiplantae</taxon>
        <taxon>Streptophyta</taxon>
        <taxon>Embryophyta</taxon>
        <taxon>Bryophyta</taxon>
        <taxon>Sphagnophytina</taxon>
        <taxon>Sphagnopsida</taxon>
        <taxon>Sphagnales</taxon>
        <taxon>Sphagnaceae</taxon>
        <taxon>Sphagnum</taxon>
    </lineage>
</organism>
<reference evidence="4" key="1">
    <citation type="submission" date="2024-03" db="EMBL/GenBank/DDBJ databases">
        <authorList>
            <consortium name="ELIXIR-Norway"/>
            <consortium name="Elixir Norway"/>
        </authorList>
    </citation>
    <scope>NUCLEOTIDE SEQUENCE</scope>
</reference>
<gene>
    <name evidence="4" type="ORF">CSSPJE1EN2_LOCUS17926</name>
</gene>
<keyword evidence="5" id="KW-1185">Reference proteome</keyword>
<feature type="coiled-coil region" evidence="2">
    <location>
        <begin position="189"/>
        <end position="267"/>
    </location>
</feature>
<dbReference type="Proteomes" id="UP001497522">
    <property type="component" value="Chromosome 5"/>
</dbReference>
<evidence type="ECO:0000256" key="1">
    <source>
        <dbReference type="ARBA" id="ARBA00005485"/>
    </source>
</evidence>
<evidence type="ECO:0000313" key="4">
    <source>
        <dbReference type="EMBL" id="CAK9875704.1"/>
    </source>
</evidence>
<evidence type="ECO:0000313" key="5">
    <source>
        <dbReference type="Proteomes" id="UP001497522"/>
    </source>
</evidence>
<feature type="coiled-coil region" evidence="2">
    <location>
        <begin position="292"/>
        <end position="354"/>
    </location>
</feature>
<keyword evidence="2" id="KW-0175">Coiled coil</keyword>
<protein>
    <submittedName>
        <fullName evidence="4">Uncharacterized protein</fullName>
    </submittedName>
</protein>